<feature type="transmembrane region" description="Helical" evidence="1">
    <location>
        <begin position="102"/>
        <end position="123"/>
    </location>
</feature>
<feature type="domain" description="DUF2914" evidence="2">
    <location>
        <begin position="279"/>
        <end position="345"/>
    </location>
</feature>
<feature type="transmembrane region" description="Helical" evidence="1">
    <location>
        <begin position="73"/>
        <end position="96"/>
    </location>
</feature>
<proteinExistence type="predicted"/>
<gene>
    <name evidence="3" type="ORF">COW88_01420</name>
</gene>
<dbReference type="AlphaFoldDB" id="A0A2H0CW03"/>
<feature type="transmembrane region" description="Helical" evidence="1">
    <location>
        <begin position="192"/>
        <end position="210"/>
    </location>
</feature>
<evidence type="ECO:0000256" key="1">
    <source>
        <dbReference type="SAM" id="Phobius"/>
    </source>
</evidence>
<feature type="transmembrane region" description="Helical" evidence="1">
    <location>
        <begin position="135"/>
        <end position="153"/>
    </location>
</feature>
<dbReference type="Pfam" id="PF11141">
    <property type="entry name" value="DUF2914"/>
    <property type="match status" value="1"/>
</dbReference>
<feature type="transmembrane region" description="Helical" evidence="1">
    <location>
        <begin position="42"/>
        <end position="61"/>
    </location>
</feature>
<accession>A0A2H0CW03</accession>
<dbReference type="Proteomes" id="UP000230638">
    <property type="component" value="Unassembled WGS sequence"/>
</dbReference>
<organism evidence="3 4">
    <name type="scientific">Candidatus Lloydbacteria bacterium CG22_combo_CG10-13_8_21_14_all_47_15</name>
    <dbReference type="NCBI Taxonomy" id="1974635"/>
    <lineage>
        <taxon>Bacteria</taxon>
        <taxon>Candidatus Lloydiibacteriota</taxon>
    </lineage>
</organism>
<protein>
    <recommendedName>
        <fullName evidence="2">DUF2914 domain-containing protein</fullName>
    </recommendedName>
</protein>
<evidence type="ECO:0000259" key="2">
    <source>
        <dbReference type="Pfam" id="PF11141"/>
    </source>
</evidence>
<feature type="transmembrane region" description="Helical" evidence="1">
    <location>
        <begin position="159"/>
        <end position="180"/>
    </location>
</feature>
<comment type="caution">
    <text evidence="3">The sequence shown here is derived from an EMBL/GenBank/DDBJ whole genome shotgun (WGS) entry which is preliminary data.</text>
</comment>
<name>A0A2H0CW03_9BACT</name>
<keyword evidence="1" id="KW-0812">Transmembrane</keyword>
<evidence type="ECO:0000313" key="3">
    <source>
        <dbReference type="EMBL" id="PIP73580.1"/>
    </source>
</evidence>
<keyword evidence="1" id="KW-1133">Transmembrane helix</keyword>
<dbReference type="EMBL" id="PCTL01000016">
    <property type="protein sequence ID" value="PIP73580.1"/>
    <property type="molecule type" value="Genomic_DNA"/>
</dbReference>
<evidence type="ECO:0000313" key="4">
    <source>
        <dbReference type="Proteomes" id="UP000230638"/>
    </source>
</evidence>
<dbReference type="InterPro" id="IPR022606">
    <property type="entry name" value="DUF2914"/>
</dbReference>
<sequence>MLELFKEKYTPYKRHLSTAAFAAGFLWDSITLTRIDLWIDNLILFSYLVIAGAGIFVLNIGETGRSENRFLPWLASWAPVIIQFAFGGLFSGYMIFYTRSASLVSSWPFLLILFWLLVGNEFFEERYRRLQFQTGIFFVTIFSFFIFYIPVILGSYGVGIFLLSGIVSLFAIRLFVFALSKKIPERVALHKRSIVGCIGGIYLAINALYFTNIIPPIPLALKDIGIYHFAERMSGENYAVLGEEKTWGDAFRATKEFHYRAGEPAYVYSAVFAPTKLNTTIFHRWEYFDALRDEWIETDRVSFSIAGGRDGGYRGYSVKENIFPSLWRVDVINTRGQLLGRVKFDATEVLAPPALEAAVL</sequence>
<keyword evidence="1" id="KW-0472">Membrane</keyword>
<reference evidence="3 4" key="1">
    <citation type="submission" date="2017-09" db="EMBL/GenBank/DDBJ databases">
        <title>Depth-based differentiation of microbial function through sediment-hosted aquifers and enrichment of novel symbionts in the deep terrestrial subsurface.</title>
        <authorList>
            <person name="Probst A.J."/>
            <person name="Ladd B."/>
            <person name="Jarett J.K."/>
            <person name="Geller-Mcgrath D.E."/>
            <person name="Sieber C.M."/>
            <person name="Emerson J.B."/>
            <person name="Anantharaman K."/>
            <person name="Thomas B.C."/>
            <person name="Malmstrom R."/>
            <person name="Stieglmeier M."/>
            <person name="Klingl A."/>
            <person name="Woyke T."/>
            <person name="Ryan C.M."/>
            <person name="Banfield J.F."/>
        </authorList>
    </citation>
    <scope>NUCLEOTIDE SEQUENCE [LARGE SCALE GENOMIC DNA]</scope>
    <source>
        <strain evidence="3">CG22_combo_CG10-13_8_21_14_all_47_15</strain>
    </source>
</reference>